<dbReference type="InterPro" id="IPR013805">
    <property type="entry name" value="GrpE_CC"/>
</dbReference>
<evidence type="ECO:0000313" key="16">
    <source>
        <dbReference type="EMBL" id="CAF2131554.1"/>
    </source>
</evidence>
<dbReference type="FunFam" id="3.90.20.20:FF:000005">
    <property type="entry name" value="GrpE protein homolog"/>
    <property type="match status" value="1"/>
</dbReference>
<evidence type="ECO:0000256" key="2">
    <source>
        <dbReference type="ARBA" id="ARBA00009054"/>
    </source>
</evidence>
<dbReference type="EMBL" id="HG994357">
    <property type="protein sequence ID" value="CAF2131554.1"/>
    <property type="molecule type" value="Genomic_DNA"/>
</dbReference>
<comment type="similarity">
    <text evidence="2 12">Belongs to the GrpE family.</text>
</comment>
<evidence type="ECO:0000256" key="1">
    <source>
        <dbReference type="ARBA" id="ARBA00004305"/>
    </source>
</evidence>
<dbReference type="InterPro" id="IPR000740">
    <property type="entry name" value="GrpE"/>
</dbReference>
<dbReference type="GO" id="GO:0051087">
    <property type="term" value="F:protein-folding chaperone binding"/>
    <property type="evidence" value="ECO:0007669"/>
    <property type="project" value="InterPro"/>
</dbReference>
<feature type="transmembrane region" description="Helical" evidence="15">
    <location>
        <begin position="44"/>
        <end position="68"/>
    </location>
</feature>
<keyword evidence="15" id="KW-0472">Membrane</keyword>
<dbReference type="PROSITE" id="PS01071">
    <property type="entry name" value="GRPE"/>
    <property type="match status" value="1"/>
</dbReference>
<evidence type="ECO:0000256" key="15">
    <source>
        <dbReference type="SAM" id="Phobius"/>
    </source>
</evidence>
<keyword evidence="15" id="KW-1133">Transmembrane helix</keyword>
<proteinExistence type="inferred from homology"/>
<name>A0A816W7T9_BRANA</name>
<keyword evidence="3" id="KW-0479">Metal-binding</keyword>
<dbReference type="GO" id="GO:0006457">
    <property type="term" value="P:protein folding"/>
    <property type="evidence" value="ECO:0007669"/>
    <property type="project" value="InterPro"/>
</dbReference>
<evidence type="ECO:0000256" key="5">
    <source>
        <dbReference type="ARBA" id="ARBA00022840"/>
    </source>
</evidence>
<evidence type="ECO:0000256" key="10">
    <source>
        <dbReference type="ARBA" id="ARBA00063669"/>
    </source>
</evidence>
<feature type="region of interest" description="Disordered" evidence="14">
    <location>
        <begin position="307"/>
        <end position="376"/>
    </location>
</feature>
<dbReference type="GO" id="GO:0042803">
    <property type="term" value="F:protein homodimerization activity"/>
    <property type="evidence" value="ECO:0007669"/>
    <property type="project" value="InterPro"/>
</dbReference>
<dbReference type="Gene3D" id="2.30.22.10">
    <property type="entry name" value="Head domain of nucleotide exchange factor GrpE"/>
    <property type="match status" value="1"/>
</dbReference>
<evidence type="ECO:0000256" key="12">
    <source>
        <dbReference type="RuleBase" id="RU004478"/>
    </source>
</evidence>
<protein>
    <recommendedName>
        <fullName evidence="11">GrpE protein homolog</fullName>
    </recommendedName>
</protein>
<reference evidence="16" key="1">
    <citation type="submission" date="2021-01" db="EMBL/GenBank/DDBJ databases">
        <authorList>
            <consortium name="Genoscope - CEA"/>
            <person name="William W."/>
        </authorList>
    </citation>
    <scope>NUCLEOTIDE SEQUENCE</scope>
</reference>
<evidence type="ECO:0000256" key="8">
    <source>
        <dbReference type="ARBA" id="ARBA00023128"/>
    </source>
</evidence>
<dbReference type="GO" id="GO:0000774">
    <property type="term" value="F:adenyl-nucleotide exchange factor activity"/>
    <property type="evidence" value="ECO:0007669"/>
    <property type="project" value="InterPro"/>
</dbReference>
<keyword evidence="7" id="KW-0186">Copper</keyword>
<gene>
    <name evidence="16" type="ORF">DARMORV10_A03P56930.1</name>
</gene>
<keyword evidence="13" id="KW-0175">Coiled coil</keyword>
<evidence type="ECO:0000256" key="14">
    <source>
        <dbReference type="SAM" id="MobiDB-lite"/>
    </source>
</evidence>
<sequence>MDTVEEGKQPLLITVTHAGDVPELRSIPSNEQISESANTSRWSFLFKLLLVITTIGVSTAGIALIILITPTPPTVHIHSMHIAFNERHLPIWSATFSIKNPNDKLRVTYESPSVCVFHRRKHVGTVRIGAFGQSGGEGNEVVVKGDETGVIDEEAARGMEEDVAMTGSVLGLDMVFLGRVGFYPAASTVWGKQNMTAICKNVRAMLSSDDDDDKLNKTKSWGLTFDDRQDCRVRLPNSLSSFPQRGLGLTLLSLRRRCSSGEEPSSYILVPRSRLLSKDSPFLQPFQGQLVAAQVFLDSFPLQRFSFSSSSTTPESSDKESNAEASKASEEKATSEANESGVDSEPSKDSRRRKGAKRAAVSESDSESDADEEEMSMDDLVKLVAEKDELLSEKEQEIKQMKDKVLRTYAEMENVMDRTRRDAENTKKYAIQNFAKSLLDVADNLGRASSVVKESFSKLDDTSKDSAGAAPLLKTLLEGVEMTEKQLAEVFKKFGMEKYDPINEPFDPNRHNAVFQVPDASKPEGTVAHVLKSGYTLFDRVIRPAEVGVTQGGESEEDKKESDA</sequence>
<dbReference type="Pfam" id="PF01025">
    <property type="entry name" value="GrpE"/>
    <property type="match status" value="1"/>
</dbReference>
<dbReference type="AlphaFoldDB" id="A0A816W7T9"/>
<evidence type="ECO:0000256" key="9">
    <source>
        <dbReference type="ARBA" id="ARBA00023186"/>
    </source>
</evidence>
<dbReference type="SUPFAM" id="SSF51064">
    <property type="entry name" value="Head domain of nucleotide exchange factor GrpE"/>
    <property type="match status" value="1"/>
</dbReference>
<accession>A0A816W7T9</accession>
<dbReference type="GO" id="GO:0005524">
    <property type="term" value="F:ATP binding"/>
    <property type="evidence" value="ECO:0007669"/>
    <property type="project" value="UniProtKB-KW"/>
</dbReference>
<keyword evidence="15" id="KW-0812">Transmembrane</keyword>
<dbReference type="Proteomes" id="UP001295469">
    <property type="component" value="Chromosome A03"/>
</dbReference>
<keyword evidence="8 11" id="KW-0496">Mitochondrion</keyword>
<evidence type="ECO:0000256" key="3">
    <source>
        <dbReference type="ARBA" id="ARBA00022723"/>
    </source>
</evidence>
<comment type="function">
    <text evidence="11">Essential component of the PAM complex, a complex required for the translocation of transit peptide-containing proteins from the inner membrane into the mitochondrial matrix in an ATP-dependent manner.</text>
</comment>
<dbReference type="SUPFAM" id="SSF58014">
    <property type="entry name" value="Coiled-coil domain of nucleotide exchange factor GrpE"/>
    <property type="match status" value="1"/>
</dbReference>
<evidence type="ECO:0000256" key="11">
    <source>
        <dbReference type="RuleBase" id="RU000640"/>
    </source>
</evidence>
<dbReference type="FunFam" id="2.30.22.10:FF:000002">
    <property type="entry name" value="GrpE protein homolog"/>
    <property type="match status" value="1"/>
</dbReference>
<dbReference type="GO" id="GO:0046872">
    <property type="term" value="F:metal ion binding"/>
    <property type="evidence" value="ECO:0007669"/>
    <property type="project" value="UniProtKB-KW"/>
</dbReference>
<dbReference type="PANTHER" id="PTHR21237:SF37">
    <property type="entry name" value="GRPE PROTEIN HOMOLOG"/>
    <property type="match status" value="1"/>
</dbReference>
<dbReference type="HAMAP" id="MF_01151">
    <property type="entry name" value="GrpE"/>
    <property type="match status" value="1"/>
</dbReference>
<evidence type="ECO:0000256" key="4">
    <source>
        <dbReference type="ARBA" id="ARBA00022741"/>
    </source>
</evidence>
<dbReference type="PRINTS" id="PR00773">
    <property type="entry name" value="GRPEPROTEIN"/>
</dbReference>
<dbReference type="PANTHER" id="PTHR21237">
    <property type="entry name" value="GRPE PROTEIN"/>
    <property type="match status" value="1"/>
</dbReference>
<feature type="compositionally biased region" description="Basic and acidic residues" evidence="14">
    <location>
        <begin position="316"/>
        <end position="334"/>
    </location>
</feature>
<dbReference type="GO" id="GO:0005759">
    <property type="term" value="C:mitochondrial matrix"/>
    <property type="evidence" value="ECO:0007669"/>
    <property type="project" value="UniProtKB-SubCell"/>
</dbReference>
<keyword evidence="6" id="KW-0809">Transit peptide</keyword>
<evidence type="ECO:0000256" key="6">
    <source>
        <dbReference type="ARBA" id="ARBA00022946"/>
    </source>
</evidence>
<keyword evidence="5" id="KW-0067">ATP-binding</keyword>
<feature type="compositionally biased region" description="Acidic residues" evidence="14">
    <location>
        <begin position="364"/>
        <end position="376"/>
    </location>
</feature>
<keyword evidence="9 11" id="KW-0143">Chaperone</keyword>
<dbReference type="InterPro" id="IPR009012">
    <property type="entry name" value="GrpE_head"/>
</dbReference>
<dbReference type="CDD" id="cd00446">
    <property type="entry name" value="GrpE"/>
    <property type="match status" value="1"/>
</dbReference>
<organism evidence="16">
    <name type="scientific">Brassica napus</name>
    <name type="common">Rape</name>
    <dbReference type="NCBI Taxonomy" id="3708"/>
    <lineage>
        <taxon>Eukaryota</taxon>
        <taxon>Viridiplantae</taxon>
        <taxon>Streptophyta</taxon>
        <taxon>Embryophyta</taxon>
        <taxon>Tracheophyta</taxon>
        <taxon>Spermatophyta</taxon>
        <taxon>Magnoliopsida</taxon>
        <taxon>eudicotyledons</taxon>
        <taxon>Gunneridae</taxon>
        <taxon>Pentapetalae</taxon>
        <taxon>rosids</taxon>
        <taxon>malvids</taxon>
        <taxon>Brassicales</taxon>
        <taxon>Brassicaceae</taxon>
        <taxon>Brassiceae</taxon>
        <taxon>Brassica</taxon>
    </lineage>
</organism>
<evidence type="ECO:0000256" key="7">
    <source>
        <dbReference type="ARBA" id="ARBA00023008"/>
    </source>
</evidence>
<comment type="subunit">
    <text evidence="10">Probable component of the PAM complex, at least composed of SSC1 (mtHsp70), MGE1, TIM44, PAM16/TIM16, PAM17 and PAM18/TIM14. Interacts with SSQ1.</text>
</comment>
<comment type="subcellular location">
    <subcellularLocation>
        <location evidence="1 11">Mitochondrion matrix</location>
    </subcellularLocation>
</comment>
<keyword evidence="4" id="KW-0547">Nucleotide-binding</keyword>
<dbReference type="Gene3D" id="3.90.20.20">
    <property type="match status" value="1"/>
</dbReference>
<evidence type="ECO:0000256" key="13">
    <source>
        <dbReference type="SAM" id="Coils"/>
    </source>
</evidence>
<feature type="coiled-coil region" evidence="13">
    <location>
        <begin position="377"/>
        <end position="422"/>
    </location>
</feature>